<evidence type="ECO:0000259" key="15">
    <source>
        <dbReference type="SMART" id="SM00478"/>
    </source>
</evidence>
<sequence>MVQNRIISWYLQNKRSLPWRNTENPYFIWISEIILQQTRVAQGLPYFERFVAQYPTIFDLAAAPEDEVLRLWQGLGYYSRGRNLHQTAKYIVEHHKGVFPNSYQEIISLKGVGPYTAAAIASFAFKERIPAIDGNVLRVISRILRIESPIDSPVTQKEIRNIAEEWISTVEPDTFNQAMMEFGAIQCTPKAPLCETCPVQVYCLSYPDKAYLNLPFKAKKTKIQERELYYKIYRKGNQYLLKQRKNSDIWKSLYDFPEGKPETYLKEYPTATHLLSHRKLQIHFYACEPSEQADEGTWFTLDEIEELPKPKVIDDFIRKKLI</sequence>
<dbReference type="Gene3D" id="3.90.79.10">
    <property type="entry name" value="Nucleoside Triphosphate Pyrophosphohydrolase"/>
    <property type="match status" value="1"/>
</dbReference>
<dbReference type="EMBL" id="CP002305">
    <property type="protein sequence ID" value="ADQ18582.1"/>
    <property type="molecule type" value="Genomic_DNA"/>
</dbReference>
<keyword evidence="9" id="KW-0378">Hydrolase</keyword>
<protein>
    <recommendedName>
        <fullName evidence="5 14">Adenine DNA glycosylase</fullName>
        <ecNumber evidence="4 14">3.2.2.31</ecNumber>
    </recommendedName>
</protein>
<dbReference type="PANTHER" id="PTHR42944">
    <property type="entry name" value="ADENINE DNA GLYCOSYLASE"/>
    <property type="match status" value="1"/>
</dbReference>
<gene>
    <name evidence="16" type="ordered locus">Lbys_2920</name>
</gene>
<comment type="catalytic activity">
    <reaction evidence="1 14">
        <text>Hydrolyzes free adenine bases from 7,8-dihydro-8-oxoguanine:adenine mismatched double-stranded DNA, leaving an apurinic site.</text>
        <dbReference type="EC" id="3.2.2.31"/>
    </reaction>
</comment>
<evidence type="ECO:0000313" key="16">
    <source>
        <dbReference type="EMBL" id="ADQ18582.1"/>
    </source>
</evidence>
<dbReference type="InterPro" id="IPR044298">
    <property type="entry name" value="MIG/MutY"/>
</dbReference>
<dbReference type="Gene3D" id="1.10.1670.10">
    <property type="entry name" value="Helix-hairpin-Helix base-excision DNA repair enzymes (C-terminal)"/>
    <property type="match status" value="1"/>
</dbReference>
<dbReference type="Proteomes" id="UP000007435">
    <property type="component" value="Chromosome"/>
</dbReference>
<keyword evidence="10 14" id="KW-0408">Iron</keyword>
<dbReference type="InterPro" id="IPR005760">
    <property type="entry name" value="A/G_AdeGlyc_MutY"/>
</dbReference>
<evidence type="ECO:0000256" key="13">
    <source>
        <dbReference type="ARBA" id="ARBA00023295"/>
    </source>
</evidence>
<evidence type="ECO:0000256" key="10">
    <source>
        <dbReference type="ARBA" id="ARBA00023004"/>
    </source>
</evidence>
<keyword evidence="17" id="KW-1185">Reference proteome</keyword>
<dbReference type="GO" id="GO:0035485">
    <property type="term" value="F:adenine/guanine mispair binding"/>
    <property type="evidence" value="ECO:0007669"/>
    <property type="project" value="TreeGrafter"/>
</dbReference>
<dbReference type="Pfam" id="PF14815">
    <property type="entry name" value="NUDIX_4"/>
    <property type="match status" value="1"/>
</dbReference>
<comment type="similarity">
    <text evidence="3 14">Belongs to the Nth/MutY family.</text>
</comment>
<dbReference type="InterPro" id="IPR015797">
    <property type="entry name" value="NUDIX_hydrolase-like_dom_sf"/>
</dbReference>
<dbReference type="AlphaFoldDB" id="E4RSL2"/>
<dbReference type="Pfam" id="PF00730">
    <property type="entry name" value="HhH-GPD"/>
    <property type="match status" value="1"/>
</dbReference>
<evidence type="ECO:0000256" key="1">
    <source>
        <dbReference type="ARBA" id="ARBA00000843"/>
    </source>
</evidence>
<evidence type="ECO:0000256" key="9">
    <source>
        <dbReference type="ARBA" id="ARBA00022801"/>
    </source>
</evidence>
<dbReference type="eggNOG" id="COG1194">
    <property type="taxonomic scope" value="Bacteria"/>
</dbReference>
<comment type="function">
    <text evidence="2">Adenine glycosylase active on G-A mispairs. MutY also corrects error-prone DNA synthesis past GO lesions which are due to the oxidatively damaged form of guanine: 7,8-dihydro-8-oxoguanine (8-oxo-dGTP).</text>
</comment>
<keyword evidence="12" id="KW-0234">DNA repair</keyword>
<accession>E4RSL2</accession>
<dbReference type="Pfam" id="PF00633">
    <property type="entry name" value="HHH"/>
    <property type="match status" value="1"/>
</dbReference>
<dbReference type="HOGENOM" id="CLU_012862_0_3_10"/>
<dbReference type="Gene3D" id="1.10.340.30">
    <property type="entry name" value="Hypothetical protein, domain 2"/>
    <property type="match status" value="1"/>
</dbReference>
<dbReference type="NCBIfam" id="TIGR01084">
    <property type="entry name" value="mutY"/>
    <property type="match status" value="1"/>
</dbReference>
<dbReference type="RefSeq" id="WP_013409614.1">
    <property type="nucleotide sequence ID" value="NC_014655.1"/>
</dbReference>
<dbReference type="CDD" id="cd00056">
    <property type="entry name" value="ENDO3c"/>
    <property type="match status" value="1"/>
</dbReference>
<evidence type="ECO:0000256" key="5">
    <source>
        <dbReference type="ARBA" id="ARBA00022023"/>
    </source>
</evidence>
<dbReference type="InterPro" id="IPR011257">
    <property type="entry name" value="DNA_glycosylase"/>
</dbReference>
<dbReference type="GO" id="GO:0000701">
    <property type="term" value="F:purine-specific mismatch base pair DNA N-glycosylase activity"/>
    <property type="evidence" value="ECO:0007669"/>
    <property type="project" value="UniProtKB-EC"/>
</dbReference>
<dbReference type="InterPro" id="IPR023170">
    <property type="entry name" value="HhH_base_excis_C"/>
</dbReference>
<keyword evidence="6" id="KW-0004">4Fe-4S</keyword>
<evidence type="ECO:0000256" key="3">
    <source>
        <dbReference type="ARBA" id="ARBA00008343"/>
    </source>
</evidence>
<dbReference type="CDD" id="cd03431">
    <property type="entry name" value="NUDIX_DNA_Glycosylase_C-MutY"/>
    <property type="match status" value="1"/>
</dbReference>
<dbReference type="FunFam" id="1.10.340.30:FF:000002">
    <property type="entry name" value="Adenine DNA glycosylase"/>
    <property type="match status" value="1"/>
</dbReference>
<name>E4RSL2_LEAB4</name>
<comment type="cofactor">
    <cofactor evidence="14">
        <name>[4Fe-4S] cluster</name>
        <dbReference type="ChEBI" id="CHEBI:49883"/>
    </cofactor>
    <text evidence="14">Binds 1 [4Fe-4S] cluster.</text>
</comment>
<dbReference type="GO" id="GO:0032357">
    <property type="term" value="F:oxidized purine DNA binding"/>
    <property type="evidence" value="ECO:0007669"/>
    <property type="project" value="TreeGrafter"/>
</dbReference>
<keyword evidence="8 14" id="KW-0227">DNA damage</keyword>
<evidence type="ECO:0000256" key="6">
    <source>
        <dbReference type="ARBA" id="ARBA00022485"/>
    </source>
</evidence>
<dbReference type="OrthoDB" id="9802365at2"/>
<dbReference type="SUPFAM" id="SSF48150">
    <property type="entry name" value="DNA-glycosylase"/>
    <property type="match status" value="1"/>
</dbReference>
<evidence type="ECO:0000256" key="2">
    <source>
        <dbReference type="ARBA" id="ARBA00002933"/>
    </source>
</evidence>
<dbReference type="STRING" id="649349.Lbys_2920"/>
<reference key="1">
    <citation type="submission" date="2010-11" db="EMBL/GenBank/DDBJ databases">
        <title>The complete genome of Leadbetterella byssophila DSM 17132.</title>
        <authorList>
            <consortium name="US DOE Joint Genome Institute (JGI-PGF)"/>
            <person name="Lucas S."/>
            <person name="Copeland A."/>
            <person name="Lapidus A."/>
            <person name="Glavina del Rio T."/>
            <person name="Dalin E."/>
            <person name="Tice H."/>
            <person name="Bruce D."/>
            <person name="Goodwin L."/>
            <person name="Pitluck S."/>
            <person name="Kyrpides N."/>
            <person name="Mavromatis K."/>
            <person name="Ivanova N."/>
            <person name="Teshima H."/>
            <person name="Brettin T."/>
            <person name="Detter J.C."/>
            <person name="Han C."/>
            <person name="Tapia R."/>
            <person name="Land M."/>
            <person name="Hauser L."/>
            <person name="Markowitz V."/>
            <person name="Cheng J.-F."/>
            <person name="Hugenholtz P."/>
            <person name="Woyke T."/>
            <person name="Wu D."/>
            <person name="Tindall B."/>
            <person name="Pomrenke H.G."/>
            <person name="Brambilla E."/>
            <person name="Klenk H.-P."/>
            <person name="Eisen J.A."/>
        </authorList>
    </citation>
    <scope>NUCLEOTIDE SEQUENCE [LARGE SCALE GENOMIC DNA]</scope>
    <source>
        <strain>DSM 17132</strain>
    </source>
</reference>
<dbReference type="InterPro" id="IPR000445">
    <property type="entry name" value="HhH_motif"/>
</dbReference>
<dbReference type="GO" id="GO:0051539">
    <property type="term" value="F:4 iron, 4 sulfur cluster binding"/>
    <property type="evidence" value="ECO:0007669"/>
    <property type="project" value="UniProtKB-UniRule"/>
</dbReference>
<evidence type="ECO:0000256" key="7">
    <source>
        <dbReference type="ARBA" id="ARBA00022723"/>
    </source>
</evidence>
<feature type="domain" description="HhH-GPD" evidence="15">
    <location>
        <begin position="34"/>
        <end position="185"/>
    </location>
</feature>
<evidence type="ECO:0000256" key="8">
    <source>
        <dbReference type="ARBA" id="ARBA00022763"/>
    </source>
</evidence>
<dbReference type="GO" id="GO:0006298">
    <property type="term" value="P:mismatch repair"/>
    <property type="evidence" value="ECO:0007669"/>
    <property type="project" value="TreeGrafter"/>
</dbReference>
<keyword evidence="11" id="KW-0411">Iron-sulfur</keyword>
<evidence type="ECO:0000256" key="12">
    <source>
        <dbReference type="ARBA" id="ARBA00023204"/>
    </source>
</evidence>
<keyword evidence="13 14" id="KW-0326">Glycosidase</keyword>
<reference evidence="16 17" key="2">
    <citation type="journal article" date="2011" name="Stand. Genomic Sci.">
        <title>Complete genome sequence of Leadbetterella byssophila type strain (4M15).</title>
        <authorList>
            <person name="Abt B."/>
            <person name="Teshima H."/>
            <person name="Lucas S."/>
            <person name="Lapidus A."/>
            <person name="Del Rio T.G."/>
            <person name="Nolan M."/>
            <person name="Tice H."/>
            <person name="Cheng J.F."/>
            <person name="Pitluck S."/>
            <person name="Liolios K."/>
            <person name="Pagani I."/>
            <person name="Ivanova N."/>
            <person name="Mavromatis K."/>
            <person name="Pati A."/>
            <person name="Tapia R."/>
            <person name="Han C."/>
            <person name="Goodwin L."/>
            <person name="Chen A."/>
            <person name="Palaniappan K."/>
            <person name="Land M."/>
            <person name="Hauser L."/>
            <person name="Chang Y.J."/>
            <person name="Jeffries C.D."/>
            <person name="Rohde M."/>
            <person name="Goker M."/>
            <person name="Tindall B.J."/>
            <person name="Detter J.C."/>
            <person name="Woyke T."/>
            <person name="Bristow J."/>
            <person name="Eisen J.A."/>
            <person name="Markowitz V."/>
            <person name="Hugenholtz P."/>
            <person name="Klenk H.P."/>
            <person name="Kyrpides N.C."/>
        </authorList>
    </citation>
    <scope>NUCLEOTIDE SEQUENCE [LARGE SCALE GENOMIC DNA]</scope>
    <source>
        <strain evidence="17">DSM 17132 / JCM 16389 / KACC 11308 / NBRC 106382 / 4M15</strain>
    </source>
</reference>
<dbReference type="PANTHER" id="PTHR42944:SF1">
    <property type="entry name" value="ADENINE DNA GLYCOSYLASE"/>
    <property type="match status" value="1"/>
</dbReference>
<organism evidence="16 17">
    <name type="scientific">Leadbetterella byssophila (strain DSM 17132 / JCM 16389 / KACC 11308 / NBRC 106382 / 4M15)</name>
    <dbReference type="NCBI Taxonomy" id="649349"/>
    <lineage>
        <taxon>Bacteria</taxon>
        <taxon>Pseudomonadati</taxon>
        <taxon>Bacteroidota</taxon>
        <taxon>Cytophagia</taxon>
        <taxon>Cytophagales</taxon>
        <taxon>Leadbetterellaceae</taxon>
        <taxon>Leadbetterella</taxon>
    </lineage>
</organism>
<dbReference type="EC" id="3.2.2.31" evidence="4 14"/>
<evidence type="ECO:0000256" key="11">
    <source>
        <dbReference type="ARBA" id="ARBA00023014"/>
    </source>
</evidence>
<dbReference type="GO" id="GO:0006284">
    <property type="term" value="P:base-excision repair"/>
    <property type="evidence" value="ECO:0007669"/>
    <property type="project" value="UniProtKB-UniRule"/>
</dbReference>
<evidence type="ECO:0000256" key="4">
    <source>
        <dbReference type="ARBA" id="ARBA00012045"/>
    </source>
</evidence>
<keyword evidence="7" id="KW-0479">Metal-binding</keyword>
<dbReference type="SMART" id="SM00478">
    <property type="entry name" value="ENDO3c"/>
    <property type="match status" value="1"/>
</dbReference>
<proteinExistence type="inferred from homology"/>
<dbReference type="KEGG" id="lby:Lbys_2920"/>
<evidence type="ECO:0000256" key="14">
    <source>
        <dbReference type="RuleBase" id="RU365096"/>
    </source>
</evidence>
<evidence type="ECO:0000313" key="17">
    <source>
        <dbReference type="Proteomes" id="UP000007435"/>
    </source>
</evidence>
<dbReference type="GO" id="GO:0034039">
    <property type="term" value="F:8-oxo-7,8-dihydroguanine DNA N-glycosylase activity"/>
    <property type="evidence" value="ECO:0007669"/>
    <property type="project" value="TreeGrafter"/>
</dbReference>
<dbReference type="SUPFAM" id="SSF55811">
    <property type="entry name" value="Nudix"/>
    <property type="match status" value="1"/>
</dbReference>
<dbReference type="InterPro" id="IPR029119">
    <property type="entry name" value="MutY_C"/>
</dbReference>
<dbReference type="GO" id="GO:0046872">
    <property type="term" value="F:metal ion binding"/>
    <property type="evidence" value="ECO:0007669"/>
    <property type="project" value="UniProtKB-UniRule"/>
</dbReference>
<dbReference type="InterPro" id="IPR003265">
    <property type="entry name" value="HhH-GPD_domain"/>
</dbReference>